<evidence type="ECO:0000256" key="1">
    <source>
        <dbReference type="SAM" id="Phobius"/>
    </source>
</evidence>
<evidence type="ECO:0000313" key="3">
    <source>
        <dbReference type="Proteomes" id="UP000030063"/>
    </source>
</evidence>
<dbReference type="OrthoDB" id="9767470at2"/>
<sequence length="410" mass="45396">MHPLRESLHDELHARPSIYFEGPAHVYHFALLDDGKSLDGIIQQLGEQAVGQGHDAARHGLLRLAGHPCKWERHSEFLSLTWVVPRSSDSSHWLDLPQPLRGVLDANRALIINALVILVEEAQDGVLDPGDYGFKDPAGSHIGGGDATVWSDFRLSALGFNRMLLVNRRLNAYRLGRMIRRLVEIETYRMLASLGLPTAQELSATLQELDRGLIGIAEGNASVGNSEAKVLLDSLTELSARLMRCSAACRPRFSATEAYAQIVFERIGELRESHVGGNQRLGVFIERRFKPSVRYCAATEKRLDRLAAGIANLGELLQAKAQVEVEEQNSKILESLNARTSTQLKIQKAVEGFSLIAISYYLIGLLKMTLEGLTALGSPLSSKLLFVLLAPLFIFTLYRLARRLKQAAHH</sequence>
<feature type="transmembrane region" description="Helical" evidence="1">
    <location>
        <begin position="382"/>
        <end position="401"/>
    </location>
</feature>
<dbReference type="Proteomes" id="UP000030063">
    <property type="component" value="Unassembled WGS sequence"/>
</dbReference>
<gene>
    <name evidence="2" type="ORF">TMS3_0113140</name>
</gene>
<organism evidence="2 3">
    <name type="scientific">Pseudomonas taeanensis MS-3</name>
    <dbReference type="NCBI Taxonomy" id="1395571"/>
    <lineage>
        <taxon>Bacteria</taxon>
        <taxon>Pseudomonadati</taxon>
        <taxon>Pseudomonadota</taxon>
        <taxon>Gammaproteobacteria</taxon>
        <taxon>Pseudomonadales</taxon>
        <taxon>Pseudomonadaceae</taxon>
        <taxon>Pseudomonas</taxon>
    </lineage>
</organism>
<dbReference type="AlphaFoldDB" id="A0A0A1YL53"/>
<name>A0A0A1YL53_9PSED</name>
<dbReference type="STRING" id="1395571.TMS3_0113140"/>
<dbReference type="RefSeq" id="WP_025165675.1">
    <property type="nucleotide sequence ID" value="NZ_AWSQ01000003.1"/>
</dbReference>
<evidence type="ECO:0008006" key="4">
    <source>
        <dbReference type="Google" id="ProtNLM"/>
    </source>
</evidence>
<keyword evidence="3" id="KW-1185">Reference proteome</keyword>
<protein>
    <recommendedName>
        <fullName evidence="4">Egg lysin</fullName>
    </recommendedName>
</protein>
<comment type="caution">
    <text evidence="2">The sequence shown here is derived from an EMBL/GenBank/DDBJ whole genome shotgun (WGS) entry which is preliminary data.</text>
</comment>
<proteinExistence type="predicted"/>
<dbReference type="Pfam" id="PF11902">
    <property type="entry name" value="DUF3422"/>
    <property type="match status" value="1"/>
</dbReference>
<dbReference type="EMBL" id="AWSQ01000003">
    <property type="protein sequence ID" value="KFX69369.1"/>
    <property type="molecule type" value="Genomic_DNA"/>
</dbReference>
<reference evidence="2 3" key="1">
    <citation type="journal article" date="2014" name="Genome Announc.">
        <title>Draft Genome Sequence of Petroleum Oil-Degrading Marine Bacterium Pseudomonas taeanensis Strain MS-3, Isolated from a Crude Oil-Contaminated Seashore.</title>
        <authorList>
            <person name="Lee S.Y."/>
            <person name="Kim S.H."/>
            <person name="Lee D.G."/>
            <person name="Shin S."/>
            <person name="Yun S.H."/>
            <person name="Choi C.W."/>
            <person name="Chung Y.H."/>
            <person name="Choi J.S."/>
            <person name="Kahng H.Y."/>
            <person name="Kim S.I."/>
        </authorList>
    </citation>
    <scope>NUCLEOTIDE SEQUENCE [LARGE SCALE GENOMIC DNA]</scope>
    <source>
        <strain evidence="2 3">MS-3</strain>
    </source>
</reference>
<accession>A0A0A1YL53</accession>
<keyword evidence="1" id="KW-1133">Transmembrane helix</keyword>
<keyword evidence="1" id="KW-0472">Membrane</keyword>
<dbReference type="eggNOG" id="COG4949">
    <property type="taxonomic scope" value="Bacteria"/>
</dbReference>
<dbReference type="InterPro" id="IPR021830">
    <property type="entry name" value="DUF3422"/>
</dbReference>
<feature type="transmembrane region" description="Helical" evidence="1">
    <location>
        <begin position="349"/>
        <end position="370"/>
    </location>
</feature>
<keyword evidence="1" id="KW-0812">Transmembrane</keyword>
<evidence type="ECO:0000313" key="2">
    <source>
        <dbReference type="EMBL" id="KFX69369.1"/>
    </source>
</evidence>